<evidence type="ECO:0000313" key="1">
    <source>
        <dbReference type="EMBL" id="GEO14419.1"/>
    </source>
</evidence>
<proteinExistence type="predicted"/>
<protein>
    <submittedName>
        <fullName evidence="1">Uncharacterized protein</fullName>
    </submittedName>
</protein>
<accession>A0A512BQZ2</accession>
<name>A0A512BQZ2_9HYPH</name>
<organism evidence="1 2">
    <name type="scientific">Microvirga aerophila</name>
    <dbReference type="NCBI Taxonomy" id="670291"/>
    <lineage>
        <taxon>Bacteria</taxon>
        <taxon>Pseudomonadati</taxon>
        <taxon>Pseudomonadota</taxon>
        <taxon>Alphaproteobacteria</taxon>
        <taxon>Hyphomicrobiales</taxon>
        <taxon>Methylobacteriaceae</taxon>
        <taxon>Microvirga</taxon>
    </lineage>
</organism>
<dbReference type="AlphaFoldDB" id="A0A512BQZ2"/>
<gene>
    <name evidence="1" type="ORF">MAE02_21150</name>
</gene>
<comment type="caution">
    <text evidence="1">The sequence shown here is derived from an EMBL/GenBank/DDBJ whole genome shotgun (WGS) entry which is preliminary data.</text>
</comment>
<reference evidence="1 2" key="1">
    <citation type="submission" date="2019-07" db="EMBL/GenBank/DDBJ databases">
        <title>Whole genome shotgun sequence of Microvirga aerophila NBRC 106136.</title>
        <authorList>
            <person name="Hosoyama A."/>
            <person name="Uohara A."/>
            <person name="Ohji S."/>
            <person name="Ichikawa N."/>
        </authorList>
    </citation>
    <scope>NUCLEOTIDE SEQUENCE [LARGE SCALE GENOMIC DNA]</scope>
    <source>
        <strain evidence="1 2">NBRC 106136</strain>
    </source>
</reference>
<evidence type="ECO:0000313" key="2">
    <source>
        <dbReference type="Proteomes" id="UP000321085"/>
    </source>
</evidence>
<keyword evidence="2" id="KW-1185">Reference proteome</keyword>
<sequence>MLEMKAGQAALRRVRGLPVEAAGLDDKSALAGQVQNIAHAQERILEMRRDHGKIFRIKGDEFQEIHEPTNLLLSCYR</sequence>
<dbReference type="EMBL" id="BJYU01000022">
    <property type="protein sequence ID" value="GEO14419.1"/>
    <property type="molecule type" value="Genomic_DNA"/>
</dbReference>
<dbReference type="Proteomes" id="UP000321085">
    <property type="component" value="Unassembled WGS sequence"/>
</dbReference>